<organism evidence="1 2">
    <name type="scientific">Roseimicrobium gellanilyticum</name>
    <dbReference type="NCBI Taxonomy" id="748857"/>
    <lineage>
        <taxon>Bacteria</taxon>
        <taxon>Pseudomonadati</taxon>
        <taxon>Verrucomicrobiota</taxon>
        <taxon>Verrucomicrobiia</taxon>
        <taxon>Verrucomicrobiales</taxon>
        <taxon>Verrucomicrobiaceae</taxon>
        <taxon>Roseimicrobium</taxon>
    </lineage>
</organism>
<gene>
    <name evidence="1" type="ORF">DES53_11784</name>
</gene>
<dbReference type="Proteomes" id="UP000253426">
    <property type="component" value="Unassembled WGS sequence"/>
</dbReference>
<evidence type="ECO:0000313" key="2">
    <source>
        <dbReference type="Proteomes" id="UP000253426"/>
    </source>
</evidence>
<keyword evidence="2" id="KW-1185">Reference proteome</keyword>
<accession>A0A366H3F8</accession>
<proteinExistence type="predicted"/>
<dbReference type="AlphaFoldDB" id="A0A366H3F8"/>
<protein>
    <recommendedName>
        <fullName evidence="3">DUF4440 domain-containing protein</fullName>
    </recommendedName>
</protein>
<name>A0A366H3F8_9BACT</name>
<dbReference type="EMBL" id="QNRR01000017">
    <property type="protein sequence ID" value="RBP36373.1"/>
    <property type="molecule type" value="Genomic_DNA"/>
</dbReference>
<evidence type="ECO:0000313" key="1">
    <source>
        <dbReference type="EMBL" id="RBP36373.1"/>
    </source>
</evidence>
<dbReference type="OrthoDB" id="196925at2"/>
<comment type="caution">
    <text evidence="1">The sequence shown here is derived from an EMBL/GenBank/DDBJ whole genome shotgun (WGS) entry which is preliminary data.</text>
</comment>
<evidence type="ECO:0008006" key="3">
    <source>
        <dbReference type="Google" id="ProtNLM"/>
    </source>
</evidence>
<sequence length="159" mass="18463">MQRLLRILIPVLLVLTLLWFLWPYLQSEKRQVENMHRKLISLAAARNWTGASELMTSDYEDEWGHNREDALGLASELFQGFLYLNIEWETTEVTVNQGIAKVRGYAKMNGSGGGFSSEIISKVNSLEKPWVFTWRKESWKPNSWKLVSAKNEELANIRF</sequence>
<dbReference type="RefSeq" id="WP_113961966.1">
    <property type="nucleotide sequence ID" value="NZ_QNRR01000017.1"/>
</dbReference>
<reference evidence="1 2" key="1">
    <citation type="submission" date="2018-06" db="EMBL/GenBank/DDBJ databases">
        <title>Genomic Encyclopedia of Type Strains, Phase IV (KMG-IV): sequencing the most valuable type-strain genomes for metagenomic binning, comparative biology and taxonomic classification.</title>
        <authorList>
            <person name="Goeker M."/>
        </authorList>
    </citation>
    <scope>NUCLEOTIDE SEQUENCE [LARGE SCALE GENOMIC DNA]</scope>
    <source>
        <strain evidence="1 2">DSM 25532</strain>
    </source>
</reference>